<reference evidence="5 6" key="1">
    <citation type="journal article" date="2014" name="Front. Genet.">
        <title>Genome and metabolic network of "Candidatus Phaeomarinobacter ectocarpi" Ec32, a new candidate genus of Alphaproteobacteria frequently associated with brown algae.</title>
        <authorList>
            <person name="Dittami S.M."/>
            <person name="Barbeyron T."/>
            <person name="Boyen C."/>
            <person name="Cambefort J."/>
            <person name="Collet G."/>
            <person name="Delage L."/>
            <person name="Gobet A."/>
            <person name="Groisillier A."/>
            <person name="Leblanc C."/>
            <person name="Michel G."/>
            <person name="Scornet D."/>
            <person name="Siegel A."/>
            <person name="Tapia J.E."/>
            <person name="Tonon T."/>
        </authorList>
    </citation>
    <scope>NUCLEOTIDE SEQUENCE [LARGE SCALE GENOMIC DNA]</scope>
    <source>
        <strain evidence="5 6">Ec32</strain>
    </source>
</reference>
<evidence type="ECO:0000256" key="2">
    <source>
        <dbReference type="ARBA" id="ARBA00022679"/>
    </source>
</evidence>
<organism evidence="5 6">
    <name type="scientific">Candidatus Phaeomarinibacter ectocarpi</name>
    <dbReference type="NCBI Taxonomy" id="1458461"/>
    <lineage>
        <taxon>Bacteria</taxon>
        <taxon>Pseudomonadati</taxon>
        <taxon>Pseudomonadota</taxon>
        <taxon>Alphaproteobacteria</taxon>
        <taxon>Hyphomicrobiales</taxon>
        <taxon>Parvibaculaceae</taxon>
        <taxon>Candidatus Phaeomarinibacter</taxon>
    </lineage>
</organism>
<evidence type="ECO:0000259" key="4">
    <source>
        <dbReference type="Pfam" id="PF13649"/>
    </source>
</evidence>
<proteinExistence type="predicted"/>
<dbReference type="STRING" id="1458461.BN1012_Phect1648"/>
<dbReference type="Gene3D" id="3.40.50.150">
    <property type="entry name" value="Vaccinia Virus protein VP39"/>
    <property type="match status" value="1"/>
</dbReference>
<dbReference type="PANTHER" id="PTHR43464:SF19">
    <property type="entry name" value="UBIQUINONE BIOSYNTHESIS O-METHYLTRANSFERASE, MITOCHONDRIAL"/>
    <property type="match status" value="1"/>
</dbReference>
<dbReference type="Proteomes" id="UP000032160">
    <property type="component" value="Chromosome I"/>
</dbReference>
<feature type="domain" description="Methyltransferase" evidence="4">
    <location>
        <begin position="39"/>
        <end position="132"/>
    </location>
</feature>
<keyword evidence="3" id="KW-0949">S-adenosyl-L-methionine</keyword>
<dbReference type="EMBL" id="HG966617">
    <property type="protein sequence ID" value="CDO59862.1"/>
    <property type="molecule type" value="Genomic_DNA"/>
</dbReference>
<dbReference type="RefSeq" id="WP_043950389.1">
    <property type="nucleotide sequence ID" value="NZ_HG966617.1"/>
</dbReference>
<dbReference type="Pfam" id="PF13649">
    <property type="entry name" value="Methyltransf_25"/>
    <property type="match status" value="1"/>
</dbReference>
<keyword evidence="6" id="KW-1185">Reference proteome</keyword>
<dbReference type="SUPFAM" id="SSF53335">
    <property type="entry name" value="S-adenosyl-L-methionine-dependent methyltransferases"/>
    <property type="match status" value="1"/>
</dbReference>
<keyword evidence="1 5" id="KW-0489">Methyltransferase</keyword>
<accession>X5MD46</accession>
<keyword evidence="2 5" id="KW-0808">Transferase</keyword>
<evidence type="ECO:0000313" key="6">
    <source>
        <dbReference type="Proteomes" id="UP000032160"/>
    </source>
</evidence>
<protein>
    <submittedName>
        <fullName evidence="5">Putative methyltransferase</fullName>
    </submittedName>
</protein>
<dbReference type="PANTHER" id="PTHR43464">
    <property type="entry name" value="METHYLTRANSFERASE"/>
    <property type="match status" value="1"/>
</dbReference>
<dbReference type="InterPro" id="IPR041698">
    <property type="entry name" value="Methyltransf_25"/>
</dbReference>
<dbReference type="HOGENOM" id="CLU_069129_7_4_5"/>
<dbReference type="OrthoDB" id="9811589at2"/>
<dbReference type="KEGG" id="pect:BN1012_Phect1648"/>
<sequence length="242" mass="26431">MPDAHYDDPRLAAIYDLGNGWSEDSDYYLALAGTRPCRVLDIGCGTGIITDAIAARGHVVVGADPSPGMLAVARAKPQADRIQWVESDAQSLDLGETFDLIIMTGHAFQTLATDRDIEAAAASIKRHLAPDGRAVFESRNPLIDWPSRWAYGVDLEAPQGTVRETREFLGADAGCMTFDLRYRFPGGAELVSRSVLRFAERKTIEAVFRTAGLVPEHVHGDWDGSSFDAASSPEMIFHMRHA</sequence>
<dbReference type="GO" id="GO:0008168">
    <property type="term" value="F:methyltransferase activity"/>
    <property type="evidence" value="ECO:0007669"/>
    <property type="project" value="UniProtKB-KW"/>
</dbReference>
<evidence type="ECO:0000313" key="5">
    <source>
        <dbReference type="EMBL" id="CDO59862.1"/>
    </source>
</evidence>
<dbReference type="CDD" id="cd02440">
    <property type="entry name" value="AdoMet_MTases"/>
    <property type="match status" value="1"/>
</dbReference>
<evidence type="ECO:0000256" key="1">
    <source>
        <dbReference type="ARBA" id="ARBA00022603"/>
    </source>
</evidence>
<evidence type="ECO:0000256" key="3">
    <source>
        <dbReference type="ARBA" id="ARBA00022691"/>
    </source>
</evidence>
<name>X5MD46_9HYPH</name>
<gene>
    <name evidence="5" type="ORF">BN1012_Phect1648</name>
</gene>
<dbReference type="InterPro" id="IPR029063">
    <property type="entry name" value="SAM-dependent_MTases_sf"/>
</dbReference>
<dbReference type="GO" id="GO:0032259">
    <property type="term" value="P:methylation"/>
    <property type="evidence" value="ECO:0007669"/>
    <property type="project" value="UniProtKB-KW"/>
</dbReference>
<dbReference type="AlphaFoldDB" id="X5MD46"/>